<comment type="caution">
    <text evidence="1">The sequence shown here is derived from an EMBL/GenBank/DDBJ whole genome shotgun (WGS) entry which is preliminary data.</text>
</comment>
<organism evidence="1 2">
    <name type="scientific">Smallanthus sonchifolius</name>
    <dbReference type="NCBI Taxonomy" id="185202"/>
    <lineage>
        <taxon>Eukaryota</taxon>
        <taxon>Viridiplantae</taxon>
        <taxon>Streptophyta</taxon>
        <taxon>Embryophyta</taxon>
        <taxon>Tracheophyta</taxon>
        <taxon>Spermatophyta</taxon>
        <taxon>Magnoliopsida</taxon>
        <taxon>eudicotyledons</taxon>
        <taxon>Gunneridae</taxon>
        <taxon>Pentapetalae</taxon>
        <taxon>asterids</taxon>
        <taxon>campanulids</taxon>
        <taxon>Asterales</taxon>
        <taxon>Asteraceae</taxon>
        <taxon>Asteroideae</taxon>
        <taxon>Heliantheae alliance</taxon>
        <taxon>Millerieae</taxon>
        <taxon>Smallanthus</taxon>
    </lineage>
</organism>
<proteinExistence type="predicted"/>
<gene>
    <name evidence="1" type="ORF">L1987_61871</name>
</gene>
<protein>
    <submittedName>
        <fullName evidence="1">Uncharacterized protein</fullName>
    </submittedName>
</protein>
<dbReference type="EMBL" id="CM042038">
    <property type="protein sequence ID" value="KAI3730697.1"/>
    <property type="molecule type" value="Genomic_DNA"/>
</dbReference>
<name>A0ACB9C8S6_9ASTR</name>
<dbReference type="Proteomes" id="UP001056120">
    <property type="component" value="Linkage Group LG21"/>
</dbReference>
<keyword evidence="2" id="KW-1185">Reference proteome</keyword>
<evidence type="ECO:0000313" key="2">
    <source>
        <dbReference type="Proteomes" id="UP001056120"/>
    </source>
</evidence>
<reference evidence="2" key="1">
    <citation type="journal article" date="2022" name="Mol. Ecol. Resour.">
        <title>The genomes of chicory, endive, great burdock and yacon provide insights into Asteraceae palaeo-polyploidization history and plant inulin production.</title>
        <authorList>
            <person name="Fan W."/>
            <person name="Wang S."/>
            <person name="Wang H."/>
            <person name="Wang A."/>
            <person name="Jiang F."/>
            <person name="Liu H."/>
            <person name="Zhao H."/>
            <person name="Xu D."/>
            <person name="Zhang Y."/>
        </authorList>
    </citation>
    <scope>NUCLEOTIDE SEQUENCE [LARGE SCALE GENOMIC DNA]</scope>
    <source>
        <strain evidence="2">cv. Yunnan</strain>
    </source>
</reference>
<sequence>MVLRMEDQGCGLLHAVKSVEKQEFEVDNITKLDEAFGIKESSASDLNLKEGGDFLHVESELVTRDGVLAVATMPPAGHGYGRGRYSQGEHQHHVTRDGMQVASKGFGRAHVI</sequence>
<reference evidence="1 2" key="2">
    <citation type="journal article" date="2022" name="Mol. Ecol. Resour.">
        <title>The genomes of chicory, endive, great burdock and yacon provide insights into Asteraceae paleo-polyploidization history and plant inulin production.</title>
        <authorList>
            <person name="Fan W."/>
            <person name="Wang S."/>
            <person name="Wang H."/>
            <person name="Wang A."/>
            <person name="Jiang F."/>
            <person name="Liu H."/>
            <person name="Zhao H."/>
            <person name="Xu D."/>
            <person name="Zhang Y."/>
        </authorList>
    </citation>
    <scope>NUCLEOTIDE SEQUENCE [LARGE SCALE GENOMIC DNA]</scope>
    <source>
        <strain evidence="2">cv. Yunnan</strain>
        <tissue evidence="1">Leaves</tissue>
    </source>
</reference>
<accession>A0ACB9C8S6</accession>
<evidence type="ECO:0000313" key="1">
    <source>
        <dbReference type="EMBL" id="KAI3730697.1"/>
    </source>
</evidence>